<gene>
    <name evidence="2" type="ORF">KFK09_022056</name>
</gene>
<sequence length="110" mass="12125">MAHVDAAGVNNADGSHRQVSTAQRSQPLPWPRMFRYVGKFVDLGISAIRKTDGGRRPGGGLTIVERKSGGDRWPGGSVTTRFDGDGSRPNRIATSLNKLTRIWFGNWFRN</sequence>
<dbReference type="Proteomes" id="UP000829196">
    <property type="component" value="Unassembled WGS sequence"/>
</dbReference>
<evidence type="ECO:0000313" key="3">
    <source>
        <dbReference type="Proteomes" id="UP000829196"/>
    </source>
</evidence>
<name>A0A8T3AHU0_DENNO</name>
<evidence type="ECO:0000256" key="1">
    <source>
        <dbReference type="SAM" id="MobiDB-lite"/>
    </source>
</evidence>
<dbReference type="AlphaFoldDB" id="A0A8T3AHU0"/>
<feature type="region of interest" description="Disordered" evidence="1">
    <location>
        <begin position="1"/>
        <end position="26"/>
    </location>
</feature>
<protein>
    <submittedName>
        <fullName evidence="2">Uncharacterized protein</fullName>
    </submittedName>
</protein>
<dbReference type="EMBL" id="JAGYWB010000016">
    <property type="protein sequence ID" value="KAI0495753.1"/>
    <property type="molecule type" value="Genomic_DNA"/>
</dbReference>
<evidence type="ECO:0000313" key="2">
    <source>
        <dbReference type="EMBL" id="KAI0495753.1"/>
    </source>
</evidence>
<feature type="compositionally biased region" description="Polar residues" evidence="1">
    <location>
        <begin position="17"/>
        <end position="26"/>
    </location>
</feature>
<keyword evidence="3" id="KW-1185">Reference proteome</keyword>
<organism evidence="2 3">
    <name type="scientific">Dendrobium nobile</name>
    <name type="common">Orchid</name>
    <dbReference type="NCBI Taxonomy" id="94219"/>
    <lineage>
        <taxon>Eukaryota</taxon>
        <taxon>Viridiplantae</taxon>
        <taxon>Streptophyta</taxon>
        <taxon>Embryophyta</taxon>
        <taxon>Tracheophyta</taxon>
        <taxon>Spermatophyta</taxon>
        <taxon>Magnoliopsida</taxon>
        <taxon>Liliopsida</taxon>
        <taxon>Asparagales</taxon>
        <taxon>Orchidaceae</taxon>
        <taxon>Epidendroideae</taxon>
        <taxon>Malaxideae</taxon>
        <taxon>Dendrobiinae</taxon>
        <taxon>Dendrobium</taxon>
    </lineage>
</organism>
<comment type="caution">
    <text evidence="2">The sequence shown here is derived from an EMBL/GenBank/DDBJ whole genome shotgun (WGS) entry which is preliminary data.</text>
</comment>
<reference evidence="2" key="1">
    <citation type="journal article" date="2022" name="Front. Genet.">
        <title>Chromosome-Scale Assembly of the Dendrobium nobile Genome Provides Insights Into the Molecular Mechanism of the Biosynthesis of the Medicinal Active Ingredient of Dendrobium.</title>
        <authorList>
            <person name="Xu Q."/>
            <person name="Niu S.-C."/>
            <person name="Li K.-L."/>
            <person name="Zheng P.-J."/>
            <person name="Zhang X.-J."/>
            <person name="Jia Y."/>
            <person name="Liu Y."/>
            <person name="Niu Y.-X."/>
            <person name="Yu L.-H."/>
            <person name="Chen D.-F."/>
            <person name="Zhang G.-Q."/>
        </authorList>
    </citation>
    <scope>NUCLEOTIDE SEQUENCE</scope>
    <source>
        <tissue evidence="2">Leaf</tissue>
    </source>
</reference>
<proteinExistence type="predicted"/>
<feature type="region of interest" description="Disordered" evidence="1">
    <location>
        <begin position="52"/>
        <end position="86"/>
    </location>
</feature>
<accession>A0A8T3AHU0</accession>